<feature type="compositionally biased region" description="Basic and acidic residues" evidence="1">
    <location>
        <begin position="38"/>
        <end position="49"/>
    </location>
</feature>
<reference evidence="2" key="2">
    <citation type="submission" date="2020-09" db="EMBL/GenBank/DDBJ databases">
        <authorList>
            <person name="Sun Q."/>
            <person name="Zhou Y."/>
        </authorList>
    </citation>
    <scope>NUCLEOTIDE SEQUENCE</scope>
    <source>
        <strain evidence="2">CGMCC 4.7679</strain>
    </source>
</reference>
<comment type="caution">
    <text evidence="2">The sequence shown here is derived from an EMBL/GenBank/DDBJ whole genome shotgun (WGS) entry which is preliminary data.</text>
</comment>
<evidence type="ECO:0000313" key="3">
    <source>
        <dbReference type="Proteomes" id="UP000658656"/>
    </source>
</evidence>
<dbReference type="Proteomes" id="UP000658656">
    <property type="component" value="Unassembled WGS sequence"/>
</dbReference>
<evidence type="ECO:0000313" key="2">
    <source>
        <dbReference type="EMBL" id="GHF77412.1"/>
    </source>
</evidence>
<keyword evidence="3" id="KW-1185">Reference proteome</keyword>
<organism evidence="2 3">
    <name type="scientific">Amycolatopsis bartoniae</name>
    <dbReference type="NCBI Taxonomy" id="941986"/>
    <lineage>
        <taxon>Bacteria</taxon>
        <taxon>Bacillati</taxon>
        <taxon>Actinomycetota</taxon>
        <taxon>Actinomycetes</taxon>
        <taxon>Pseudonocardiales</taxon>
        <taxon>Pseudonocardiaceae</taxon>
        <taxon>Amycolatopsis</taxon>
    </lineage>
</organism>
<evidence type="ECO:0000256" key="1">
    <source>
        <dbReference type="SAM" id="MobiDB-lite"/>
    </source>
</evidence>
<gene>
    <name evidence="2" type="ORF">GCM10017566_59520</name>
</gene>
<sequence length="97" mass="10387">MGRVRPRRGTGGRANGEATSGRLAPVEMRRPCNPGTPDPDRPSEVPERPYREPWSHFVAAALVSPPAHPVGAVSPRFSTGQAFGLHVFPSAGTDFEL</sequence>
<feature type="compositionally biased region" description="Basic residues" evidence="1">
    <location>
        <begin position="1"/>
        <end position="10"/>
    </location>
</feature>
<dbReference type="EMBL" id="BNAV01000012">
    <property type="protein sequence ID" value="GHF77412.1"/>
    <property type="molecule type" value="Genomic_DNA"/>
</dbReference>
<reference evidence="2" key="1">
    <citation type="journal article" date="2014" name="Int. J. Syst. Evol. Microbiol.">
        <title>Complete genome sequence of Corynebacterium casei LMG S-19264T (=DSM 44701T), isolated from a smear-ripened cheese.</title>
        <authorList>
            <consortium name="US DOE Joint Genome Institute (JGI-PGF)"/>
            <person name="Walter F."/>
            <person name="Albersmeier A."/>
            <person name="Kalinowski J."/>
            <person name="Ruckert C."/>
        </authorList>
    </citation>
    <scope>NUCLEOTIDE SEQUENCE</scope>
    <source>
        <strain evidence="2">CGMCC 4.7679</strain>
    </source>
</reference>
<dbReference type="AlphaFoldDB" id="A0A8H9IYA2"/>
<accession>A0A8H9IYA2</accession>
<name>A0A8H9IYA2_9PSEU</name>
<feature type="region of interest" description="Disordered" evidence="1">
    <location>
        <begin position="1"/>
        <end position="49"/>
    </location>
</feature>
<protein>
    <submittedName>
        <fullName evidence="2">Uncharacterized protein</fullName>
    </submittedName>
</protein>
<proteinExistence type="predicted"/>